<dbReference type="FunFam" id="3.30.590.10:FF:000001">
    <property type="entry name" value="Glutamine synthetase"/>
    <property type="match status" value="1"/>
</dbReference>
<dbReference type="GO" id="GO:0005737">
    <property type="term" value="C:cytoplasm"/>
    <property type="evidence" value="ECO:0007669"/>
    <property type="project" value="UniProtKB-SubCell"/>
</dbReference>
<feature type="binding site" evidence="8">
    <location>
        <position position="327"/>
    </location>
    <ligand>
        <name>L-glutamate</name>
        <dbReference type="ChEBI" id="CHEBI:29985"/>
    </ligand>
</feature>
<feature type="binding site" evidence="9">
    <location>
        <begin position="271"/>
        <end position="273"/>
    </location>
    <ligand>
        <name>ATP</name>
        <dbReference type="ChEBI" id="CHEBI:30616"/>
    </ligand>
</feature>
<evidence type="ECO:0000256" key="8">
    <source>
        <dbReference type="PIRSR" id="PIRSR604809-1"/>
    </source>
</evidence>
<protein>
    <recommendedName>
        <fullName evidence="3 14">Glutamine synthetase</fullName>
        <ecNumber evidence="14">6.3.1.2</ecNumber>
    </recommendedName>
</protein>
<dbReference type="PROSITE" id="PS51987">
    <property type="entry name" value="GS_CATALYTIC"/>
    <property type="match status" value="1"/>
</dbReference>
<evidence type="ECO:0000256" key="9">
    <source>
        <dbReference type="PIRSR" id="PIRSR604809-2"/>
    </source>
</evidence>
<dbReference type="GO" id="GO:0005524">
    <property type="term" value="F:ATP binding"/>
    <property type="evidence" value="ECO:0007669"/>
    <property type="project" value="UniProtKB-KW"/>
</dbReference>
<dbReference type="GO" id="GO:0019740">
    <property type="term" value="P:nitrogen utilization"/>
    <property type="evidence" value="ECO:0007669"/>
    <property type="project" value="TreeGrafter"/>
</dbReference>
<evidence type="ECO:0000256" key="6">
    <source>
        <dbReference type="ARBA" id="ARBA00022741"/>
    </source>
</evidence>
<comment type="subcellular location">
    <subcellularLocation>
        <location evidence="1">Cytoplasm</location>
    </subcellularLocation>
</comment>
<reference evidence="17 18" key="1">
    <citation type="submission" date="2019-02" db="EMBL/GenBank/DDBJ databases">
        <title>Deep-cultivation of Planctomycetes and their phenomic and genomic characterization uncovers novel biology.</title>
        <authorList>
            <person name="Wiegand S."/>
            <person name="Jogler M."/>
            <person name="Boedeker C."/>
            <person name="Pinto D."/>
            <person name="Vollmers J."/>
            <person name="Rivas-Marin E."/>
            <person name="Kohn T."/>
            <person name="Peeters S.H."/>
            <person name="Heuer A."/>
            <person name="Rast P."/>
            <person name="Oberbeckmann S."/>
            <person name="Bunk B."/>
            <person name="Jeske O."/>
            <person name="Meyerdierks A."/>
            <person name="Storesund J.E."/>
            <person name="Kallscheuer N."/>
            <person name="Luecker S."/>
            <person name="Lage O.M."/>
            <person name="Pohl T."/>
            <person name="Merkel B.J."/>
            <person name="Hornburger P."/>
            <person name="Mueller R.-W."/>
            <person name="Bruemmer F."/>
            <person name="Labrenz M."/>
            <person name="Spormann A.M."/>
            <person name="Op den Camp H."/>
            <person name="Overmann J."/>
            <person name="Amann R."/>
            <person name="Jetten M.S.M."/>
            <person name="Mascher T."/>
            <person name="Medema M.H."/>
            <person name="Devos D.P."/>
            <person name="Kaster A.-K."/>
            <person name="Ovreas L."/>
            <person name="Rohde M."/>
            <person name="Galperin M.Y."/>
            <person name="Jogler C."/>
        </authorList>
    </citation>
    <scope>NUCLEOTIDE SEQUENCE [LARGE SCALE GENOMIC DNA]</scope>
    <source>
        <strain evidence="17 18">Pan265</strain>
    </source>
</reference>
<dbReference type="KEGG" id="mcad:Pan265_05610"/>
<organism evidence="17 18">
    <name type="scientific">Mucisphaera calidilacus</name>
    <dbReference type="NCBI Taxonomy" id="2527982"/>
    <lineage>
        <taxon>Bacteria</taxon>
        <taxon>Pseudomonadati</taxon>
        <taxon>Planctomycetota</taxon>
        <taxon>Phycisphaerae</taxon>
        <taxon>Phycisphaerales</taxon>
        <taxon>Phycisphaeraceae</taxon>
        <taxon>Mucisphaera</taxon>
    </lineage>
</organism>
<dbReference type="Pfam" id="PF00120">
    <property type="entry name" value="Gln-synt_C"/>
    <property type="match status" value="1"/>
</dbReference>
<dbReference type="PANTHER" id="PTHR43407:SF1">
    <property type="entry name" value="LENGSIN"/>
    <property type="match status" value="1"/>
</dbReference>
<dbReference type="GO" id="GO:0046872">
    <property type="term" value="F:metal ion binding"/>
    <property type="evidence" value="ECO:0007669"/>
    <property type="project" value="UniProtKB-KW"/>
</dbReference>
<evidence type="ECO:0000256" key="4">
    <source>
        <dbReference type="ARBA" id="ARBA00022490"/>
    </source>
</evidence>
<keyword evidence="18" id="KW-1185">Reference proteome</keyword>
<feature type="binding site" evidence="8">
    <location>
        <position position="321"/>
    </location>
    <ligand>
        <name>L-glutamate</name>
        <dbReference type="ChEBI" id="CHEBI:29985"/>
    </ligand>
</feature>
<sequence length="470" mass="52332">MTPKEVIALAKEKGCKILDLRFCDFPGTWQHTSYPISELTEDCFEEGFGFDGSSIRGWQAINESDMLLKPQADTAFIDPFREIPTLCLICNIADPVTGSDYTRDPRNIAKKSIEHMRSTGIADTCFIGPEAEFFVFDNVQYDSQRDTSFYSINSTEAVWNSGADEGPNLGHKIRLKEGYFPCPPTDTLMDLRSAMIMHMLDAGIPVECHHHEVATAGQCEIDMRFSDLVAMGDMLMKYKYIVKSTAHAFGKSATFMPKPVFEDNGSGMHTHLSLWKDSKPLFAGDGYAGLSETALFAVGGVLKHAAALIAFTNPTTISYKRLVPGYEAPVNLAISQRNRSASVRIPVYSKSPKAKRFEFRCPDPTANGYLAFSALLMAALDGIQNKIDPGNPLDVNIYDLSPEEAAGIPKTPASLEEALAALEKDHEFLLKGDVFTPDVIETWINYKMENEVDELRLRPHPHEFMMYYDI</sequence>
<dbReference type="PROSITE" id="PS51986">
    <property type="entry name" value="GS_BETA_GRASP"/>
    <property type="match status" value="1"/>
</dbReference>
<keyword evidence="10" id="KW-0479">Metal-binding</keyword>
<evidence type="ECO:0000256" key="2">
    <source>
        <dbReference type="ARBA" id="ARBA00009897"/>
    </source>
</evidence>
<evidence type="ECO:0000256" key="11">
    <source>
        <dbReference type="PIRSR" id="PIRSR604809-50"/>
    </source>
</evidence>
<dbReference type="InterPro" id="IPR036651">
    <property type="entry name" value="Gln_synt_N_sf"/>
</dbReference>
<feature type="binding site" evidence="10">
    <location>
        <position position="212"/>
    </location>
    <ligand>
        <name>Mg(2+)</name>
        <dbReference type="ChEBI" id="CHEBI:18420"/>
        <label>1</label>
    </ligand>
</feature>
<feature type="domain" description="GS beta-grasp" evidence="15">
    <location>
        <begin position="13"/>
        <end position="98"/>
    </location>
</feature>
<evidence type="ECO:0000259" key="16">
    <source>
        <dbReference type="PROSITE" id="PS51987"/>
    </source>
</evidence>
<dbReference type="GO" id="GO:0006542">
    <property type="term" value="P:glutamine biosynthetic process"/>
    <property type="evidence" value="ECO:0007669"/>
    <property type="project" value="InterPro"/>
</dbReference>
<feature type="binding site" evidence="10">
    <location>
        <position position="130"/>
    </location>
    <ligand>
        <name>Mg(2+)</name>
        <dbReference type="ChEBI" id="CHEBI:18420"/>
        <label>1</label>
    </ligand>
</feature>
<feature type="binding site" evidence="8">
    <location>
        <position position="339"/>
    </location>
    <ligand>
        <name>L-glutamate</name>
        <dbReference type="ChEBI" id="CHEBI:29985"/>
    </ligand>
</feature>
<dbReference type="PROSITE" id="PS00181">
    <property type="entry name" value="GLNA_ATP"/>
    <property type="match status" value="1"/>
</dbReference>
<feature type="modified residue" description="O-AMP-tyrosine" evidence="11">
    <location>
        <position position="398"/>
    </location>
</feature>
<dbReference type="NCBIfam" id="TIGR00653">
    <property type="entry name" value="GlnA"/>
    <property type="match status" value="1"/>
</dbReference>
<dbReference type="Proteomes" id="UP000320386">
    <property type="component" value="Chromosome"/>
</dbReference>
<dbReference type="Gene3D" id="3.10.20.70">
    <property type="entry name" value="Glutamine synthetase, N-terminal domain"/>
    <property type="match status" value="1"/>
</dbReference>
<feature type="binding site" evidence="8">
    <location>
        <begin position="264"/>
        <end position="265"/>
    </location>
    <ligand>
        <name>L-glutamate</name>
        <dbReference type="ChEBI" id="CHEBI:29985"/>
    </ligand>
</feature>
<keyword evidence="4" id="KW-0963">Cytoplasm</keyword>
<dbReference type="InterPro" id="IPR008147">
    <property type="entry name" value="Gln_synt_N"/>
</dbReference>
<dbReference type="OrthoDB" id="9807095at2"/>
<evidence type="ECO:0000256" key="1">
    <source>
        <dbReference type="ARBA" id="ARBA00004496"/>
    </source>
</evidence>
<evidence type="ECO:0000256" key="12">
    <source>
        <dbReference type="PROSITE-ProRule" id="PRU01330"/>
    </source>
</evidence>
<feature type="binding site" evidence="8">
    <location>
        <position position="360"/>
    </location>
    <ligand>
        <name>L-glutamate</name>
        <dbReference type="ChEBI" id="CHEBI:29985"/>
    </ligand>
</feature>
<dbReference type="InterPro" id="IPR004809">
    <property type="entry name" value="Gln_synth_I"/>
</dbReference>
<dbReference type="GO" id="GO:0016020">
    <property type="term" value="C:membrane"/>
    <property type="evidence" value="ECO:0007669"/>
    <property type="project" value="TreeGrafter"/>
</dbReference>
<feature type="binding site" evidence="9">
    <location>
        <position position="339"/>
    </location>
    <ligand>
        <name>ATP</name>
        <dbReference type="ChEBI" id="CHEBI:30616"/>
    </ligand>
</feature>
<feature type="binding site" evidence="10">
    <location>
        <position position="358"/>
    </location>
    <ligand>
        <name>Mg(2+)</name>
        <dbReference type="ChEBI" id="CHEBI:18420"/>
        <label>1</label>
    </ligand>
</feature>
<evidence type="ECO:0000259" key="15">
    <source>
        <dbReference type="PROSITE" id="PS51986"/>
    </source>
</evidence>
<dbReference type="PANTHER" id="PTHR43407">
    <property type="entry name" value="GLUTAMINE SYNTHETASE"/>
    <property type="match status" value="1"/>
</dbReference>
<evidence type="ECO:0000256" key="14">
    <source>
        <dbReference type="RuleBase" id="RU004356"/>
    </source>
</evidence>
<dbReference type="SMART" id="SM01230">
    <property type="entry name" value="Gln-synt_C"/>
    <property type="match status" value="1"/>
</dbReference>
<feature type="binding site" evidence="10">
    <location>
        <position position="269"/>
    </location>
    <ligand>
        <name>Mg(2+)</name>
        <dbReference type="ChEBI" id="CHEBI:18420"/>
        <label>1</label>
    </ligand>
</feature>
<dbReference type="AlphaFoldDB" id="A0A518BUS2"/>
<proteinExistence type="inferred from homology"/>
<feature type="domain" description="GS catalytic" evidence="16">
    <location>
        <begin position="105"/>
        <end position="470"/>
    </location>
</feature>
<dbReference type="InterPro" id="IPR008146">
    <property type="entry name" value="Gln_synth_cat_dom"/>
</dbReference>
<dbReference type="RefSeq" id="WP_145444882.1">
    <property type="nucleotide sequence ID" value="NZ_CP036280.1"/>
</dbReference>
<evidence type="ECO:0000256" key="3">
    <source>
        <dbReference type="ARBA" id="ARBA00021364"/>
    </source>
</evidence>
<keyword evidence="6 9" id="KW-0547">Nucleotide-binding</keyword>
<evidence type="ECO:0000256" key="10">
    <source>
        <dbReference type="PIRSR" id="PIRSR604809-3"/>
    </source>
</evidence>
<keyword evidence="11" id="KW-0597">Phosphoprotein</keyword>
<dbReference type="Gene3D" id="3.30.590.10">
    <property type="entry name" value="Glutamine synthetase/guanido kinase, catalytic domain"/>
    <property type="match status" value="1"/>
</dbReference>
<evidence type="ECO:0000256" key="13">
    <source>
        <dbReference type="RuleBase" id="RU000384"/>
    </source>
</evidence>
<feature type="binding site" evidence="10">
    <location>
        <position position="132"/>
    </location>
    <ligand>
        <name>Mg(2+)</name>
        <dbReference type="ChEBI" id="CHEBI:18420"/>
        <label>1</label>
    </ligand>
</feature>
<dbReference type="InterPro" id="IPR027303">
    <property type="entry name" value="Gln_synth_gly_rich_site"/>
</dbReference>
<gene>
    <name evidence="17" type="primary">glnA_1</name>
    <name evidence="17" type="ORF">Pan265_05610</name>
</gene>
<feature type="binding site" evidence="10">
    <location>
        <position position="220"/>
    </location>
    <ligand>
        <name>Mg(2+)</name>
        <dbReference type="ChEBI" id="CHEBI:18420"/>
        <label>1</label>
    </ligand>
</feature>
<comment type="similarity">
    <text evidence="2 12 13">Belongs to the glutamine synthetase family.</text>
</comment>
<keyword evidence="5 14" id="KW-0436">Ligase</keyword>
<evidence type="ECO:0000256" key="7">
    <source>
        <dbReference type="ARBA" id="ARBA00022840"/>
    </source>
</evidence>
<feature type="binding site" evidence="9">
    <location>
        <position position="207"/>
    </location>
    <ligand>
        <name>ATP</name>
        <dbReference type="ChEBI" id="CHEBI:30616"/>
    </ligand>
</feature>
<keyword evidence="10" id="KW-0460">Magnesium</keyword>
<evidence type="ECO:0000313" key="18">
    <source>
        <dbReference type="Proteomes" id="UP000320386"/>
    </source>
</evidence>
<dbReference type="SUPFAM" id="SSF54368">
    <property type="entry name" value="Glutamine synthetase, N-terminal domain"/>
    <property type="match status" value="1"/>
</dbReference>
<accession>A0A518BUS2</accession>
<dbReference type="GO" id="GO:0004356">
    <property type="term" value="F:glutamine synthetase activity"/>
    <property type="evidence" value="ECO:0007669"/>
    <property type="project" value="UniProtKB-EC"/>
</dbReference>
<dbReference type="InterPro" id="IPR014746">
    <property type="entry name" value="Gln_synth/guanido_kin_cat_dom"/>
</dbReference>
<comment type="catalytic activity">
    <reaction evidence="14">
        <text>L-glutamate + NH4(+) + ATP = L-glutamine + ADP + phosphate + H(+)</text>
        <dbReference type="Rhea" id="RHEA:16169"/>
        <dbReference type="ChEBI" id="CHEBI:15378"/>
        <dbReference type="ChEBI" id="CHEBI:28938"/>
        <dbReference type="ChEBI" id="CHEBI:29985"/>
        <dbReference type="ChEBI" id="CHEBI:30616"/>
        <dbReference type="ChEBI" id="CHEBI:43474"/>
        <dbReference type="ChEBI" id="CHEBI:58359"/>
        <dbReference type="ChEBI" id="CHEBI:456216"/>
        <dbReference type="EC" id="6.3.1.2"/>
    </reaction>
</comment>
<dbReference type="Pfam" id="PF03951">
    <property type="entry name" value="Gln-synt_N"/>
    <property type="match status" value="1"/>
</dbReference>
<dbReference type="EC" id="6.3.1.2" evidence="14"/>
<dbReference type="SUPFAM" id="SSF55931">
    <property type="entry name" value="Glutamine synthetase/guanido kinase"/>
    <property type="match status" value="1"/>
</dbReference>
<dbReference type="EMBL" id="CP036280">
    <property type="protein sequence ID" value="QDU70728.1"/>
    <property type="molecule type" value="Genomic_DNA"/>
</dbReference>
<feature type="binding site" evidence="9">
    <location>
        <position position="353"/>
    </location>
    <ligand>
        <name>ATP</name>
        <dbReference type="ChEBI" id="CHEBI:30616"/>
    </ligand>
</feature>
<dbReference type="InterPro" id="IPR027302">
    <property type="entry name" value="Gln_synth_N_conserv_site"/>
</dbReference>
<comment type="cofactor">
    <cofactor evidence="10">
        <name>Mg(2+)</name>
        <dbReference type="ChEBI" id="CHEBI:18420"/>
    </cofactor>
    <text evidence="10">Binds 2 Mg(2+) ions per subunit.</text>
</comment>
<name>A0A518BUS2_9BACT</name>
<evidence type="ECO:0000313" key="17">
    <source>
        <dbReference type="EMBL" id="QDU70728.1"/>
    </source>
</evidence>
<keyword evidence="7 9" id="KW-0067">ATP-binding</keyword>
<dbReference type="PROSITE" id="PS00180">
    <property type="entry name" value="GLNA_1"/>
    <property type="match status" value="1"/>
</dbReference>
<evidence type="ECO:0000256" key="5">
    <source>
        <dbReference type="ARBA" id="ARBA00022598"/>
    </source>
</evidence>